<sequence>MFKKVEPLNNATHQNLRFVGVKSFDSAMDIVSSPLVASEVVLASKYYPIVFPTDGVIPVSLFSLGQKKNFYVNDDGSWKAPYVPAHIRRYPFILGGKSGGGGDEQPQAFTVCIDVEAPHFASDQGEPLFTADGQPAPLTQKAIDFLKAYQEDVKVTQGACSELETHGVLVAKKIDLEKSGEKRSFGGFRCVDVGKMNELDDSILAGWVRNGLMRLIVFHLQSLNNLKILS</sequence>
<dbReference type="Pfam" id="PF07277">
    <property type="entry name" value="SapC"/>
    <property type="match status" value="1"/>
</dbReference>
<evidence type="ECO:0000313" key="1">
    <source>
        <dbReference type="EMBL" id="SMC76342.1"/>
    </source>
</evidence>
<dbReference type="InterPro" id="IPR010836">
    <property type="entry name" value="SapC"/>
</dbReference>
<proteinExistence type="predicted"/>
<dbReference type="EMBL" id="FWXY01000009">
    <property type="protein sequence ID" value="SMC76342.1"/>
    <property type="molecule type" value="Genomic_DNA"/>
</dbReference>
<name>A0A1W2BUR3_9BACT</name>
<dbReference type="Proteomes" id="UP000192418">
    <property type="component" value="Unassembled WGS sequence"/>
</dbReference>
<protein>
    <submittedName>
        <fullName evidence="1">SapC protein</fullName>
    </submittedName>
</protein>
<organism evidence="1 2">
    <name type="scientific">Desulfocicer vacuolatum DSM 3385</name>
    <dbReference type="NCBI Taxonomy" id="1121400"/>
    <lineage>
        <taxon>Bacteria</taxon>
        <taxon>Pseudomonadati</taxon>
        <taxon>Thermodesulfobacteriota</taxon>
        <taxon>Desulfobacteria</taxon>
        <taxon>Desulfobacterales</taxon>
        <taxon>Desulfobacteraceae</taxon>
        <taxon>Desulfocicer</taxon>
    </lineage>
</organism>
<accession>A0A1W2BUR3</accession>
<dbReference type="AlphaFoldDB" id="A0A1W2BUR3"/>
<gene>
    <name evidence="1" type="ORF">SAMN02746065_109128</name>
</gene>
<reference evidence="1 2" key="1">
    <citation type="submission" date="2017-04" db="EMBL/GenBank/DDBJ databases">
        <authorList>
            <person name="Afonso C.L."/>
            <person name="Miller P.J."/>
            <person name="Scott M.A."/>
            <person name="Spackman E."/>
            <person name="Goraichik I."/>
            <person name="Dimitrov K.M."/>
            <person name="Suarez D.L."/>
            <person name="Swayne D.E."/>
        </authorList>
    </citation>
    <scope>NUCLEOTIDE SEQUENCE [LARGE SCALE GENOMIC DNA]</scope>
    <source>
        <strain evidence="1 2">DSM 3385</strain>
    </source>
</reference>
<evidence type="ECO:0000313" key="2">
    <source>
        <dbReference type="Proteomes" id="UP000192418"/>
    </source>
</evidence>
<keyword evidence="2" id="KW-1185">Reference proteome</keyword>
<dbReference type="STRING" id="1121400.SAMN02746065_109128"/>